<reference evidence="4" key="1">
    <citation type="submission" date="2024-07" db="EMBL/GenBank/DDBJ databases">
        <title>Two chromosome-level genome assemblies of Korean endemic species Abeliophyllum distichum and Forsythia ovata (Oleaceae).</title>
        <authorList>
            <person name="Jang H."/>
        </authorList>
    </citation>
    <scope>NUCLEOTIDE SEQUENCE [LARGE SCALE GENOMIC DNA]</scope>
</reference>
<dbReference type="PROSITE" id="PS50011">
    <property type="entry name" value="PROTEIN_KINASE_DOM"/>
    <property type="match status" value="1"/>
</dbReference>
<name>A0ABD1UT51_9LAMI</name>
<dbReference type="PANTHER" id="PTHR48007">
    <property type="entry name" value="LEUCINE-RICH REPEAT RECEPTOR-LIKE PROTEIN KINASE PXC1"/>
    <property type="match status" value="1"/>
</dbReference>
<feature type="region of interest" description="Disordered" evidence="1">
    <location>
        <begin position="1"/>
        <end position="20"/>
    </location>
</feature>
<keyword evidence="3" id="KW-0808">Transferase</keyword>
<evidence type="ECO:0000313" key="4">
    <source>
        <dbReference type="Proteomes" id="UP001604336"/>
    </source>
</evidence>
<comment type="caution">
    <text evidence="3">The sequence shown here is derived from an EMBL/GenBank/DDBJ whole genome shotgun (WGS) entry which is preliminary data.</text>
</comment>
<evidence type="ECO:0000256" key="1">
    <source>
        <dbReference type="SAM" id="MobiDB-lite"/>
    </source>
</evidence>
<evidence type="ECO:0000259" key="2">
    <source>
        <dbReference type="PROSITE" id="PS50011"/>
    </source>
</evidence>
<protein>
    <submittedName>
        <fullName evidence="3">Inactive receptor kinase</fullName>
    </submittedName>
</protein>
<dbReference type="SUPFAM" id="SSF56112">
    <property type="entry name" value="Protein kinase-like (PK-like)"/>
    <property type="match status" value="1"/>
</dbReference>
<gene>
    <name evidence="3" type="ORF">Adt_12759</name>
</gene>
<sequence>MLSRAFTKPRRSPRDGETSLRSASIHEYEDFIFGFMDDIPVISFHESENNNNNKNNKSCDCTSESQMTLRLVLRASVGVMGESRLGITEKVVLLGGNICALKRFRKVCVRRSEFGRRIEKLAQLGNQCEFLVPVNAYLYAKRIKFVLCDYYPMGSLADLLSGAREEGQTALDWKQRLRIIQSIAKAIQFIHSLHPPKDKHLQINVHGNIKATNIMINIDFTARLSDYGFAQLAEPIEVNDTGQVSPCTPPERRQYDETLSQKSDMYNFGVVLMDILGWPNVPGEKKKDLFEFPLDIKEQKHAMKVLEIARDCTNSVPDERPPIEQIIYCLWTI</sequence>
<dbReference type="InterPro" id="IPR000719">
    <property type="entry name" value="Prot_kinase_dom"/>
</dbReference>
<dbReference type="InterPro" id="IPR001245">
    <property type="entry name" value="Ser-Thr/Tyr_kinase_cat_dom"/>
</dbReference>
<organism evidence="3 4">
    <name type="scientific">Abeliophyllum distichum</name>
    <dbReference type="NCBI Taxonomy" id="126358"/>
    <lineage>
        <taxon>Eukaryota</taxon>
        <taxon>Viridiplantae</taxon>
        <taxon>Streptophyta</taxon>
        <taxon>Embryophyta</taxon>
        <taxon>Tracheophyta</taxon>
        <taxon>Spermatophyta</taxon>
        <taxon>Magnoliopsida</taxon>
        <taxon>eudicotyledons</taxon>
        <taxon>Gunneridae</taxon>
        <taxon>Pentapetalae</taxon>
        <taxon>asterids</taxon>
        <taxon>lamiids</taxon>
        <taxon>Lamiales</taxon>
        <taxon>Oleaceae</taxon>
        <taxon>Forsythieae</taxon>
        <taxon>Abeliophyllum</taxon>
    </lineage>
</organism>
<dbReference type="GO" id="GO:0016301">
    <property type="term" value="F:kinase activity"/>
    <property type="evidence" value="ECO:0007669"/>
    <property type="project" value="UniProtKB-KW"/>
</dbReference>
<dbReference type="PANTHER" id="PTHR48007:SF55">
    <property type="entry name" value="PROTEIN KINASE DOMAIN-CONTAINING PROTEIN"/>
    <property type="match status" value="1"/>
</dbReference>
<dbReference type="Pfam" id="PF07714">
    <property type="entry name" value="PK_Tyr_Ser-Thr"/>
    <property type="match status" value="1"/>
</dbReference>
<dbReference type="Gene3D" id="1.10.510.10">
    <property type="entry name" value="Transferase(Phosphotransferase) domain 1"/>
    <property type="match status" value="1"/>
</dbReference>
<dbReference type="Proteomes" id="UP001604336">
    <property type="component" value="Unassembled WGS sequence"/>
</dbReference>
<accession>A0ABD1UT51</accession>
<evidence type="ECO:0000313" key="3">
    <source>
        <dbReference type="EMBL" id="KAL2527705.1"/>
    </source>
</evidence>
<dbReference type="InterPro" id="IPR046959">
    <property type="entry name" value="PRK1-6/SRF4-like"/>
</dbReference>
<dbReference type="AlphaFoldDB" id="A0ABD1UT51"/>
<dbReference type="InterPro" id="IPR011009">
    <property type="entry name" value="Kinase-like_dom_sf"/>
</dbReference>
<keyword evidence="3" id="KW-0675">Receptor</keyword>
<proteinExistence type="predicted"/>
<dbReference type="EMBL" id="JBFOLK010000003">
    <property type="protein sequence ID" value="KAL2527705.1"/>
    <property type="molecule type" value="Genomic_DNA"/>
</dbReference>
<keyword evidence="3" id="KW-0418">Kinase</keyword>
<feature type="domain" description="Protein kinase" evidence="2">
    <location>
        <begin position="69"/>
        <end position="332"/>
    </location>
</feature>
<keyword evidence="4" id="KW-1185">Reference proteome</keyword>